<evidence type="ECO:0000313" key="1">
    <source>
        <dbReference type="EMBL" id="MCI32572.1"/>
    </source>
</evidence>
<sequence length="81" mass="9250">MRSTTTEGTEDVELETAETGVEKVPLHIILVETTTTGPFCHVITGEENQLTLTMGRRRTTSLHQRFIYMKDTRLWYPPILG</sequence>
<reference evidence="1 2" key="1">
    <citation type="journal article" date="2018" name="Front. Plant Sci.">
        <title>Red Clover (Trifolium pratense) and Zigzag Clover (T. medium) - A Picture of Genomic Similarities and Differences.</title>
        <authorList>
            <person name="Dluhosova J."/>
            <person name="Istvanek J."/>
            <person name="Nedelnik J."/>
            <person name="Repkova J."/>
        </authorList>
    </citation>
    <scope>NUCLEOTIDE SEQUENCE [LARGE SCALE GENOMIC DNA]</scope>
    <source>
        <strain evidence="2">cv. 10/8</strain>
        <tissue evidence="1">Leaf</tissue>
    </source>
</reference>
<accession>A0A392R8Y5</accession>
<evidence type="ECO:0000313" key="2">
    <source>
        <dbReference type="Proteomes" id="UP000265520"/>
    </source>
</evidence>
<comment type="caution">
    <text evidence="1">The sequence shown here is derived from an EMBL/GenBank/DDBJ whole genome shotgun (WGS) entry which is preliminary data.</text>
</comment>
<organism evidence="1 2">
    <name type="scientific">Trifolium medium</name>
    <dbReference type="NCBI Taxonomy" id="97028"/>
    <lineage>
        <taxon>Eukaryota</taxon>
        <taxon>Viridiplantae</taxon>
        <taxon>Streptophyta</taxon>
        <taxon>Embryophyta</taxon>
        <taxon>Tracheophyta</taxon>
        <taxon>Spermatophyta</taxon>
        <taxon>Magnoliopsida</taxon>
        <taxon>eudicotyledons</taxon>
        <taxon>Gunneridae</taxon>
        <taxon>Pentapetalae</taxon>
        <taxon>rosids</taxon>
        <taxon>fabids</taxon>
        <taxon>Fabales</taxon>
        <taxon>Fabaceae</taxon>
        <taxon>Papilionoideae</taxon>
        <taxon>50 kb inversion clade</taxon>
        <taxon>NPAAA clade</taxon>
        <taxon>Hologalegina</taxon>
        <taxon>IRL clade</taxon>
        <taxon>Trifolieae</taxon>
        <taxon>Trifolium</taxon>
    </lineage>
</organism>
<dbReference type="Proteomes" id="UP000265520">
    <property type="component" value="Unassembled WGS sequence"/>
</dbReference>
<name>A0A392R8Y5_9FABA</name>
<proteinExistence type="predicted"/>
<protein>
    <submittedName>
        <fullName evidence="1">Uncharacterized protein</fullName>
    </submittedName>
</protein>
<dbReference type="EMBL" id="LXQA010196831">
    <property type="protein sequence ID" value="MCI32572.1"/>
    <property type="molecule type" value="Genomic_DNA"/>
</dbReference>
<dbReference type="AlphaFoldDB" id="A0A392R8Y5"/>
<keyword evidence="2" id="KW-1185">Reference proteome</keyword>